<feature type="transmembrane region" description="Helical" evidence="6">
    <location>
        <begin position="82"/>
        <end position="102"/>
    </location>
</feature>
<dbReference type="AlphaFoldDB" id="A0A8T0IX93"/>
<keyword evidence="2 6" id="KW-0812">Transmembrane</keyword>
<evidence type="ECO:0000256" key="6">
    <source>
        <dbReference type="SAM" id="Phobius"/>
    </source>
</evidence>
<keyword evidence="4 6" id="KW-1133">Transmembrane helix</keyword>
<keyword evidence="8" id="KW-1185">Reference proteome</keyword>
<evidence type="ECO:0000256" key="5">
    <source>
        <dbReference type="ARBA" id="ARBA00023136"/>
    </source>
</evidence>
<dbReference type="PANTHER" id="PTHR33727">
    <property type="entry name" value="OS07G0446900 PROTEIN"/>
    <property type="match status" value="1"/>
</dbReference>
<organism evidence="7 8">
    <name type="scientific">Ceratodon purpureus</name>
    <name type="common">Fire moss</name>
    <name type="synonym">Dicranum purpureum</name>
    <dbReference type="NCBI Taxonomy" id="3225"/>
    <lineage>
        <taxon>Eukaryota</taxon>
        <taxon>Viridiplantae</taxon>
        <taxon>Streptophyta</taxon>
        <taxon>Embryophyta</taxon>
        <taxon>Bryophyta</taxon>
        <taxon>Bryophytina</taxon>
        <taxon>Bryopsida</taxon>
        <taxon>Dicranidae</taxon>
        <taxon>Pseudoditrichales</taxon>
        <taxon>Ditrichaceae</taxon>
        <taxon>Ceratodon</taxon>
    </lineage>
</organism>
<keyword evidence="5 6" id="KW-0472">Membrane</keyword>
<gene>
    <name evidence="7" type="ORF">KC19_2G132400</name>
</gene>
<dbReference type="GO" id="GO:0005789">
    <property type="term" value="C:endoplasmic reticulum membrane"/>
    <property type="evidence" value="ECO:0007669"/>
    <property type="project" value="UniProtKB-SubCell"/>
</dbReference>
<dbReference type="Proteomes" id="UP000822688">
    <property type="component" value="Chromosome 2"/>
</dbReference>
<evidence type="ECO:0000313" key="7">
    <source>
        <dbReference type="EMBL" id="KAG0586983.1"/>
    </source>
</evidence>
<dbReference type="InterPro" id="IPR024512">
    <property type="entry name" value="Ser_palmitoyltrfase_ssu-like"/>
</dbReference>
<sequence>MHFPTLRARTRDREDNLVVAMANHNNHSNSVTSVHQQQQPQYVALEPPRRWHIRVMQKLERWIFLYNLTTGLYTLDWWERCIFNALFFIFFVVAGYNSSYYLQRIGVRFFAWARYGDSGGVAR</sequence>
<evidence type="ECO:0000256" key="3">
    <source>
        <dbReference type="ARBA" id="ARBA00022824"/>
    </source>
</evidence>
<keyword evidence="3" id="KW-0256">Endoplasmic reticulum</keyword>
<comment type="caution">
    <text evidence="7">The sequence shown here is derived from an EMBL/GenBank/DDBJ whole genome shotgun (WGS) entry which is preliminary data.</text>
</comment>
<dbReference type="Pfam" id="PF11779">
    <property type="entry name" value="SPT_ssu-like"/>
    <property type="match status" value="1"/>
</dbReference>
<protein>
    <submittedName>
        <fullName evidence="7">Uncharacterized protein</fullName>
    </submittedName>
</protein>
<evidence type="ECO:0000256" key="1">
    <source>
        <dbReference type="ARBA" id="ARBA00004477"/>
    </source>
</evidence>
<accession>A0A8T0IX93</accession>
<name>A0A8T0IX93_CERPU</name>
<evidence type="ECO:0000313" key="8">
    <source>
        <dbReference type="Proteomes" id="UP000822688"/>
    </source>
</evidence>
<evidence type="ECO:0000256" key="4">
    <source>
        <dbReference type="ARBA" id="ARBA00022989"/>
    </source>
</evidence>
<comment type="subcellular location">
    <subcellularLocation>
        <location evidence="1">Endoplasmic reticulum membrane</location>
        <topology evidence="1">Multi-pass membrane protein</topology>
    </subcellularLocation>
</comment>
<reference evidence="7" key="1">
    <citation type="submission" date="2020-06" db="EMBL/GenBank/DDBJ databases">
        <title>WGS assembly of Ceratodon purpureus strain R40.</title>
        <authorList>
            <person name="Carey S.B."/>
            <person name="Jenkins J."/>
            <person name="Shu S."/>
            <person name="Lovell J.T."/>
            <person name="Sreedasyam A."/>
            <person name="Maumus F."/>
            <person name="Tiley G.P."/>
            <person name="Fernandez-Pozo N."/>
            <person name="Barry K."/>
            <person name="Chen C."/>
            <person name="Wang M."/>
            <person name="Lipzen A."/>
            <person name="Daum C."/>
            <person name="Saski C.A."/>
            <person name="Payton A.C."/>
            <person name="Mcbreen J.C."/>
            <person name="Conrad R.E."/>
            <person name="Kollar L.M."/>
            <person name="Olsson S."/>
            <person name="Huttunen S."/>
            <person name="Landis J.B."/>
            <person name="Wickett N.J."/>
            <person name="Johnson M.G."/>
            <person name="Rensing S.A."/>
            <person name="Grimwood J."/>
            <person name="Schmutz J."/>
            <person name="Mcdaniel S.F."/>
        </authorList>
    </citation>
    <scope>NUCLEOTIDE SEQUENCE</scope>
    <source>
        <strain evidence="7">R40</strain>
    </source>
</reference>
<dbReference type="PANTHER" id="PTHR33727:SF5">
    <property type="entry name" value="PROTEIN, PUTATIVE (DUF3317)-RELATED"/>
    <property type="match status" value="1"/>
</dbReference>
<proteinExistence type="predicted"/>
<feature type="transmembrane region" description="Helical" evidence="6">
    <location>
        <begin position="59"/>
        <end position="76"/>
    </location>
</feature>
<evidence type="ECO:0000256" key="2">
    <source>
        <dbReference type="ARBA" id="ARBA00022692"/>
    </source>
</evidence>
<dbReference type="EMBL" id="CM026422">
    <property type="protein sequence ID" value="KAG0586983.1"/>
    <property type="molecule type" value="Genomic_DNA"/>
</dbReference>